<organism evidence="2 3">
    <name type="scientific">Solicola gregarius</name>
    <dbReference type="NCBI Taxonomy" id="2908642"/>
    <lineage>
        <taxon>Bacteria</taxon>
        <taxon>Bacillati</taxon>
        <taxon>Actinomycetota</taxon>
        <taxon>Actinomycetes</taxon>
        <taxon>Propionibacteriales</taxon>
        <taxon>Nocardioidaceae</taxon>
        <taxon>Solicola</taxon>
    </lineage>
</organism>
<dbReference type="Pfam" id="PF12867">
    <property type="entry name" value="DinB_2"/>
    <property type="match status" value="1"/>
</dbReference>
<gene>
    <name evidence="2" type="ORF">L0C25_17605</name>
</gene>
<dbReference type="AlphaFoldDB" id="A0AA46TGF1"/>
<protein>
    <recommendedName>
        <fullName evidence="1">DinB-like domain-containing protein</fullName>
    </recommendedName>
</protein>
<dbReference type="EMBL" id="CP094970">
    <property type="protein sequence ID" value="UYM04337.1"/>
    <property type="molecule type" value="Genomic_DNA"/>
</dbReference>
<dbReference type="RefSeq" id="WP_271633021.1">
    <property type="nucleotide sequence ID" value="NZ_CP094970.1"/>
</dbReference>
<sequence>MNRSMIPLPDEDHECTECGFSYGALDAEGAAEIIGGVPGRARSAALRAADPRRRPEPQTWSVLEYVCHLRDVYVSSTIRLHRVRTEADPALEPMLNDLRTRRFRHNELDLLPVLTEIRLDVDGFLDEVARVRTDGWVRTASRLPGERRTALWFVRHAAHEGVHHVGDIERVAAATS</sequence>
<accession>A0AA46TGF1</accession>
<evidence type="ECO:0000313" key="2">
    <source>
        <dbReference type="EMBL" id="UYM04337.1"/>
    </source>
</evidence>
<evidence type="ECO:0000259" key="1">
    <source>
        <dbReference type="Pfam" id="PF12867"/>
    </source>
</evidence>
<dbReference type="SUPFAM" id="SSF109854">
    <property type="entry name" value="DinB/YfiT-like putative metalloenzymes"/>
    <property type="match status" value="1"/>
</dbReference>
<dbReference type="KEGG" id="sgrg:L0C25_17605"/>
<name>A0AA46TGF1_9ACTN</name>
<reference evidence="2" key="1">
    <citation type="submission" date="2022-01" db="EMBL/GenBank/DDBJ databases">
        <title>Nocardioidaceae gen. sp. A5X3R13.</title>
        <authorList>
            <person name="Lopez Marin M.A."/>
            <person name="Uhlik O."/>
        </authorList>
    </citation>
    <scope>NUCLEOTIDE SEQUENCE</scope>
    <source>
        <strain evidence="2">A5X3R13</strain>
    </source>
</reference>
<keyword evidence="3" id="KW-1185">Reference proteome</keyword>
<feature type="domain" description="DinB-like" evidence="1">
    <location>
        <begin position="45"/>
        <end position="168"/>
    </location>
</feature>
<proteinExistence type="predicted"/>
<evidence type="ECO:0000313" key="3">
    <source>
        <dbReference type="Proteomes" id="UP001164390"/>
    </source>
</evidence>
<dbReference type="Gene3D" id="1.20.120.450">
    <property type="entry name" value="dinb family like domain"/>
    <property type="match status" value="1"/>
</dbReference>
<dbReference type="InterPro" id="IPR034660">
    <property type="entry name" value="DinB/YfiT-like"/>
</dbReference>
<dbReference type="InterPro" id="IPR024775">
    <property type="entry name" value="DinB-like"/>
</dbReference>
<dbReference type="Proteomes" id="UP001164390">
    <property type="component" value="Chromosome"/>
</dbReference>